<keyword evidence="3" id="KW-1185">Reference proteome</keyword>
<feature type="region of interest" description="Disordered" evidence="1">
    <location>
        <begin position="232"/>
        <end position="269"/>
    </location>
</feature>
<feature type="compositionally biased region" description="Low complexity" evidence="1">
    <location>
        <begin position="392"/>
        <end position="403"/>
    </location>
</feature>
<reference evidence="2" key="2">
    <citation type="submission" date="2023-05" db="EMBL/GenBank/DDBJ databases">
        <authorList>
            <consortium name="Lawrence Berkeley National Laboratory"/>
            <person name="Steindorff A."/>
            <person name="Hensen N."/>
            <person name="Bonometti L."/>
            <person name="Westerberg I."/>
            <person name="Brannstrom I.O."/>
            <person name="Guillou S."/>
            <person name="Cros-Aarteil S."/>
            <person name="Calhoun S."/>
            <person name="Haridas S."/>
            <person name="Kuo A."/>
            <person name="Mondo S."/>
            <person name="Pangilinan J."/>
            <person name="Riley R."/>
            <person name="Labutti K."/>
            <person name="Andreopoulos B."/>
            <person name="Lipzen A."/>
            <person name="Chen C."/>
            <person name="Yanf M."/>
            <person name="Daum C."/>
            <person name="Ng V."/>
            <person name="Clum A."/>
            <person name="Ohm R."/>
            <person name="Martin F."/>
            <person name="Silar P."/>
            <person name="Natvig D."/>
            <person name="Lalanne C."/>
            <person name="Gautier V."/>
            <person name="Ament-Velasquez S.L."/>
            <person name="Kruys A."/>
            <person name="Hutchinson M.I."/>
            <person name="Powell A.J."/>
            <person name="Barry K."/>
            <person name="Miller A.N."/>
            <person name="Grigoriev I.V."/>
            <person name="Debuchy R."/>
            <person name="Gladieux P."/>
            <person name="Thoren M.H."/>
            <person name="Johannesson H."/>
        </authorList>
    </citation>
    <scope>NUCLEOTIDE SEQUENCE</scope>
    <source>
        <strain evidence="2">CBS 123565</strain>
    </source>
</reference>
<gene>
    <name evidence="2" type="ORF">BT67DRAFT_433555</name>
</gene>
<feature type="region of interest" description="Disordered" evidence="1">
    <location>
        <begin position="59"/>
        <end position="164"/>
    </location>
</feature>
<organism evidence="2 3">
    <name type="scientific">Trichocladium antarcticum</name>
    <dbReference type="NCBI Taxonomy" id="1450529"/>
    <lineage>
        <taxon>Eukaryota</taxon>
        <taxon>Fungi</taxon>
        <taxon>Dikarya</taxon>
        <taxon>Ascomycota</taxon>
        <taxon>Pezizomycotina</taxon>
        <taxon>Sordariomycetes</taxon>
        <taxon>Sordariomycetidae</taxon>
        <taxon>Sordariales</taxon>
        <taxon>Chaetomiaceae</taxon>
        <taxon>Trichocladium</taxon>
    </lineage>
</organism>
<proteinExistence type="predicted"/>
<feature type="compositionally biased region" description="Pro residues" evidence="1">
    <location>
        <begin position="117"/>
        <end position="129"/>
    </location>
</feature>
<protein>
    <submittedName>
        <fullName evidence="2">Uncharacterized protein</fullName>
    </submittedName>
</protein>
<dbReference type="EMBL" id="MU853406">
    <property type="protein sequence ID" value="KAK4135482.1"/>
    <property type="molecule type" value="Genomic_DNA"/>
</dbReference>
<feature type="compositionally biased region" description="Pro residues" evidence="1">
    <location>
        <begin position="64"/>
        <end position="78"/>
    </location>
</feature>
<reference evidence="2" key="1">
    <citation type="journal article" date="2023" name="Mol. Phylogenet. Evol.">
        <title>Genome-scale phylogeny and comparative genomics of the fungal order Sordariales.</title>
        <authorList>
            <person name="Hensen N."/>
            <person name="Bonometti L."/>
            <person name="Westerberg I."/>
            <person name="Brannstrom I.O."/>
            <person name="Guillou S."/>
            <person name="Cros-Aarteil S."/>
            <person name="Calhoun S."/>
            <person name="Haridas S."/>
            <person name="Kuo A."/>
            <person name="Mondo S."/>
            <person name="Pangilinan J."/>
            <person name="Riley R."/>
            <person name="LaButti K."/>
            <person name="Andreopoulos B."/>
            <person name="Lipzen A."/>
            <person name="Chen C."/>
            <person name="Yan M."/>
            <person name="Daum C."/>
            <person name="Ng V."/>
            <person name="Clum A."/>
            <person name="Steindorff A."/>
            <person name="Ohm R.A."/>
            <person name="Martin F."/>
            <person name="Silar P."/>
            <person name="Natvig D.O."/>
            <person name="Lalanne C."/>
            <person name="Gautier V."/>
            <person name="Ament-Velasquez S.L."/>
            <person name="Kruys A."/>
            <person name="Hutchinson M.I."/>
            <person name="Powell A.J."/>
            <person name="Barry K."/>
            <person name="Miller A.N."/>
            <person name="Grigoriev I.V."/>
            <person name="Debuchy R."/>
            <person name="Gladieux P."/>
            <person name="Hiltunen Thoren M."/>
            <person name="Johannesson H."/>
        </authorList>
    </citation>
    <scope>NUCLEOTIDE SEQUENCE</scope>
    <source>
        <strain evidence="2">CBS 123565</strain>
    </source>
</reference>
<feature type="compositionally biased region" description="Low complexity" evidence="1">
    <location>
        <begin position="83"/>
        <end position="101"/>
    </location>
</feature>
<dbReference type="Proteomes" id="UP001304895">
    <property type="component" value="Unassembled WGS sequence"/>
</dbReference>
<name>A0AAN6ULX6_9PEZI</name>
<evidence type="ECO:0000256" key="1">
    <source>
        <dbReference type="SAM" id="MobiDB-lite"/>
    </source>
</evidence>
<feature type="region of interest" description="Disordered" evidence="1">
    <location>
        <begin position="1"/>
        <end position="20"/>
    </location>
</feature>
<evidence type="ECO:0000313" key="3">
    <source>
        <dbReference type="Proteomes" id="UP001304895"/>
    </source>
</evidence>
<comment type="caution">
    <text evidence="2">The sequence shown here is derived from an EMBL/GenBank/DDBJ whole genome shotgun (WGS) entry which is preliminary data.</text>
</comment>
<accession>A0AAN6ULX6</accession>
<feature type="region of interest" description="Disordered" evidence="1">
    <location>
        <begin position="322"/>
        <end position="409"/>
    </location>
</feature>
<feature type="compositionally biased region" description="Gly residues" evidence="1">
    <location>
        <begin position="351"/>
        <end position="363"/>
    </location>
</feature>
<evidence type="ECO:0000313" key="2">
    <source>
        <dbReference type="EMBL" id="KAK4135482.1"/>
    </source>
</evidence>
<dbReference type="AlphaFoldDB" id="A0AAN6ULX6"/>
<feature type="compositionally biased region" description="Low complexity" evidence="1">
    <location>
        <begin position="130"/>
        <end position="162"/>
    </location>
</feature>
<sequence length="771" mass="83111">MPAQGRPAAPPSLPPFSDEATIPFSDLFTNGFDRSTIDATAQLADRSIFVASNGRRYRIESIPDPEPVPFSVPDPAPVSFPFQGRASAPSPAPAQPSYRQPPRAPGPTSPTGFGRAAPPPTPQLYPPDTGPGWRQSPSDASSHSYSPGGYPARSSSGPAPAAVRCADPNVSTHELTATMTHLGINGFGASHFYGESDGGAHTATALTDPVQGPRSPIAIPNRLAAAASCRRPSYIQHQHQHQHQHQQPPYNPNPQSPPRATYEHVGGAGSAPAPYSWTPVNYAAYTAQSYAHLQRSRQVARTATGTLPSILDGATAVVHPPPQHRAADPVASSYSSATIPDDKEVWDGQTMGNGNGNGGGSAGGYHPYPPLHASVSLSAPSSVGGRHPSFVNNNNNNNNNNPNTGGGAGFDTLTPVVVHHPHPPPPSTMSDGASTGRDNVLPGEDLLFDGPVKSAQSLMSLVFRDGVLKVFRNTLTNDLRFHCRVERESETYWMKASNAQLVPAYAYDHRLSNEVYIRDRESDMGSGYMGPSPGTGRPSGIYRFSALRELLDFQAKLTGEKVVLDIGSVRMVTLSKASSRSSIQFSSARLQIWHEAEGRRSNQSDVASFVTAGTALSGPLRERLVASSSRLMLYLGRSGGYITLFITDDIEIKADGPTLVKLKPRKGALPFSRRASRWPWIKARLQPNQGGSEYAGFDIHGRAVEVDVGSDYDSYKTFEIDFETSPSQDNFIRKWEEVMRERRLQRMKLNRIQEEMDGAVFTGRAARGLIT</sequence>